<proteinExistence type="predicted"/>
<dbReference type="Proteomes" id="UP000661193">
    <property type="component" value="Unassembled WGS sequence"/>
</dbReference>
<dbReference type="EMBL" id="JAETXL010000010">
    <property type="protein sequence ID" value="MBL6279535.1"/>
    <property type="molecule type" value="Genomic_DNA"/>
</dbReference>
<evidence type="ECO:0000256" key="1">
    <source>
        <dbReference type="SAM" id="MobiDB-lite"/>
    </source>
</evidence>
<sequence>MLPIVPTRPPLWWLARRVARLLTGFAVAAAFAVGAWTMPAPAAHPGDLGPAAGPAGQPSMVSFAPPTEALASDRCAAIPPTADELVSGGDDRPGAGAATTPVPSARTEQGVDLAGAAADDQPPAVDASGLRCGRAPPGA</sequence>
<dbReference type="RefSeq" id="WP_203223834.1">
    <property type="nucleotide sequence ID" value="NZ_JAETXL010000010.1"/>
</dbReference>
<comment type="caution">
    <text evidence="2">The sequence shown here is derived from an EMBL/GenBank/DDBJ whole genome shotgun (WGS) entry which is preliminary data.</text>
</comment>
<accession>A0ABS1UX98</accession>
<feature type="compositionally biased region" description="Low complexity" evidence="1">
    <location>
        <begin position="112"/>
        <end position="127"/>
    </location>
</feature>
<protein>
    <submittedName>
        <fullName evidence="2">Uncharacterized protein</fullName>
    </submittedName>
</protein>
<keyword evidence="3" id="KW-1185">Reference proteome</keyword>
<feature type="region of interest" description="Disordered" evidence="1">
    <location>
        <begin position="80"/>
        <end position="139"/>
    </location>
</feature>
<evidence type="ECO:0000313" key="3">
    <source>
        <dbReference type="Proteomes" id="UP000661193"/>
    </source>
</evidence>
<name>A0ABS1UX98_9ACTN</name>
<organism evidence="2 3">
    <name type="scientific">Micromonospora fiedleri</name>
    <dbReference type="NCBI Taxonomy" id="1157498"/>
    <lineage>
        <taxon>Bacteria</taxon>
        <taxon>Bacillati</taxon>
        <taxon>Actinomycetota</taxon>
        <taxon>Actinomycetes</taxon>
        <taxon>Micromonosporales</taxon>
        <taxon>Micromonosporaceae</taxon>
        <taxon>Micromonospora</taxon>
    </lineage>
</organism>
<evidence type="ECO:0000313" key="2">
    <source>
        <dbReference type="EMBL" id="MBL6279535.1"/>
    </source>
</evidence>
<reference evidence="2 3" key="1">
    <citation type="submission" date="2021-01" db="EMBL/GenBank/DDBJ databases">
        <title>Genome sequencing of Micromonospora fiedleri MG-37.</title>
        <authorList>
            <person name="Moreland P.E.J."/>
            <person name="Stach J.E.M."/>
        </authorList>
    </citation>
    <scope>NUCLEOTIDE SEQUENCE [LARGE SCALE GENOMIC DNA]</scope>
    <source>
        <strain evidence="2 3">MG-37</strain>
    </source>
</reference>
<gene>
    <name evidence="2" type="ORF">JMF97_25605</name>
</gene>